<keyword evidence="3" id="KW-1185">Reference proteome</keyword>
<evidence type="ECO:0000313" key="3">
    <source>
        <dbReference type="Proteomes" id="UP000187941"/>
    </source>
</evidence>
<dbReference type="Gene3D" id="3.40.50.150">
    <property type="entry name" value="Vaccinia Virus protein VP39"/>
    <property type="match status" value="1"/>
</dbReference>
<dbReference type="AlphaFoldDB" id="A0A1P9WTA7"/>
<feature type="chain" id="PRO_5013111776" evidence="1">
    <location>
        <begin position="20"/>
        <end position="222"/>
    </location>
</feature>
<dbReference type="OrthoDB" id="946519at2"/>
<evidence type="ECO:0000256" key="1">
    <source>
        <dbReference type="SAM" id="SignalP"/>
    </source>
</evidence>
<organism evidence="2 3">
    <name type="scientific">Spirosoma montaniterrae</name>
    <dbReference type="NCBI Taxonomy" id="1178516"/>
    <lineage>
        <taxon>Bacteria</taxon>
        <taxon>Pseudomonadati</taxon>
        <taxon>Bacteroidota</taxon>
        <taxon>Cytophagia</taxon>
        <taxon>Cytophagales</taxon>
        <taxon>Cytophagaceae</taxon>
        <taxon>Spirosoma</taxon>
    </lineage>
</organism>
<dbReference type="RefSeq" id="WP_077130045.1">
    <property type="nucleotide sequence ID" value="NZ_CP014263.1"/>
</dbReference>
<name>A0A1P9WTA7_9BACT</name>
<protein>
    <submittedName>
        <fullName evidence="2">Uncharacterized protein</fullName>
    </submittedName>
</protein>
<gene>
    <name evidence="2" type="ORF">AWR27_04180</name>
</gene>
<accession>A0A1P9WTA7</accession>
<sequence>MIRLLLLYILALFTISVHAQTTDENPAATSWYSEPDGINWLLERYRPIYDFKPRETIASIGAGQGIREVVYSLMADSLTVYLQDVETYWLSPERLYKTLRTIYGKAGRSDCSATFKIIRGTDRDTGLPTQLFDKIIIENSLHEFDHQAIMLQSIRDNLKPGGTLFVWEEIATKPNRKHSGCRKPMFTDQSLRQLMAEHGFQFVDKTVVDPPRGSDVVYRFSF</sequence>
<evidence type="ECO:0000313" key="2">
    <source>
        <dbReference type="EMBL" id="AQG78607.1"/>
    </source>
</evidence>
<dbReference type="InterPro" id="IPR029063">
    <property type="entry name" value="SAM-dependent_MTases_sf"/>
</dbReference>
<dbReference type="SUPFAM" id="SSF53335">
    <property type="entry name" value="S-adenosyl-L-methionine-dependent methyltransferases"/>
    <property type="match status" value="1"/>
</dbReference>
<dbReference type="KEGG" id="smon:AWR27_04180"/>
<dbReference type="Proteomes" id="UP000187941">
    <property type="component" value="Chromosome"/>
</dbReference>
<reference evidence="2 3" key="1">
    <citation type="submission" date="2016-01" db="EMBL/GenBank/DDBJ databases">
        <authorList>
            <person name="Oliw E.H."/>
        </authorList>
    </citation>
    <scope>NUCLEOTIDE SEQUENCE [LARGE SCALE GENOMIC DNA]</scope>
    <source>
        <strain evidence="2 3">DY10</strain>
    </source>
</reference>
<dbReference type="EMBL" id="CP014263">
    <property type="protein sequence ID" value="AQG78607.1"/>
    <property type="molecule type" value="Genomic_DNA"/>
</dbReference>
<dbReference type="STRING" id="1178516.AWR27_04180"/>
<keyword evidence="1" id="KW-0732">Signal</keyword>
<proteinExistence type="predicted"/>
<feature type="signal peptide" evidence="1">
    <location>
        <begin position="1"/>
        <end position="19"/>
    </location>
</feature>